<evidence type="ECO:0000313" key="1">
    <source>
        <dbReference type="EMBL" id="PSB33109.1"/>
    </source>
</evidence>
<protein>
    <submittedName>
        <fullName evidence="1">Uncharacterized protein</fullName>
    </submittedName>
</protein>
<accession>A0A2T1EK26</accession>
<sequence length="159" mass="19025">MNRYIPELCNPQLLISSIKSEENLPWTDYPELKQVSESLDRELLSLEIYEYKIRTYRIVRQLLGMIVDEGNVEIEPLLKFANDTDEALFIFDRELSQYLQLIYRNGIKLHFSREKLSDQRLPIGEERNKVAEENAELLEWFTEQFEVSREYFYKHIALG</sequence>
<reference evidence="2" key="1">
    <citation type="submission" date="2018-02" db="EMBL/GenBank/DDBJ databases">
        <authorList>
            <person name="Moore K."/>
            <person name="Momper L."/>
        </authorList>
    </citation>
    <scope>NUCLEOTIDE SEQUENCE [LARGE SCALE GENOMIC DNA]</scope>
    <source>
        <strain evidence="2">ULC18</strain>
    </source>
</reference>
<keyword evidence="2" id="KW-1185">Reference proteome</keyword>
<comment type="caution">
    <text evidence="1">The sequence shown here is derived from an EMBL/GenBank/DDBJ whole genome shotgun (WGS) entry which is preliminary data.</text>
</comment>
<reference evidence="1 2" key="2">
    <citation type="submission" date="2018-03" db="EMBL/GenBank/DDBJ databases">
        <title>The ancient ancestry and fast evolution of plastids.</title>
        <authorList>
            <person name="Moore K.R."/>
            <person name="Magnabosco C."/>
            <person name="Momper L."/>
            <person name="Gold D.A."/>
            <person name="Bosak T."/>
            <person name="Fournier G.P."/>
        </authorList>
    </citation>
    <scope>NUCLEOTIDE SEQUENCE [LARGE SCALE GENOMIC DNA]</scope>
    <source>
        <strain evidence="1 2">ULC18</strain>
    </source>
</reference>
<dbReference type="Proteomes" id="UP000239576">
    <property type="component" value="Unassembled WGS sequence"/>
</dbReference>
<dbReference type="AlphaFoldDB" id="A0A2T1EK26"/>
<proteinExistence type="predicted"/>
<name>A0A2T1EK26_9CYAN</name>
<gene>
    <name evidence="1" type="ORF">C7B82_04770</name>
</gene>
<organism evidence="1 2">
    <name type="scientific">Stenomitos frigidus ULC18</name>
    <dbReference type="NCBI Taxonomy" id="2107698"/>
    <lineage>
        <taxon>Bacteria</taxon>
        <taxon>Bacillati</taxon>
        <taxon>Cyanobacteriota</taxon>
        <taxon>Cyanophyceae</taxon>
        <taxon>Leptolyngbyales</taxon>
        <taxon>Leptolyngbyaceae</taxon>
        <taxon>Stenomitos</taxon>
    </lineage>
</organism>
<dbReference type="EMBL" id="PVWK01000021">
    <property type="protein sequence ID" value="PSB33109.1"/>
    <property type="molecule type" value="Genomic_DNA"/>
</dbReference>
<evidence type="ECO:0000313" key="2">
    <source>
        <dbReference type="Proteomes" id="UP000239576"/>
    </source>
</evidence>
<dbReference type="OrthoDB" id="7068331at2"/>